<dbReference type="EMBL" id="BONW01000028">
    <property type="protein sequence ID" value="GIG90351.1"/>
    <property type="molecule type" value="Genomic_DNA"/>
</dbReference>
<reference evidence="8 9" key="1">
    <citation type="submission" date="2021-01" db="EMBL/GenBank/DDBJ databases">
        <title>Whole genome shotgun sequence of Plantactinospora endophytica NBRC 110450.</title>
        <authorList>
            <person name="Komaki H."/>
            <person name="Tamura T."/>
        </authorList>
    </citation>
    <scope>NUCLEOTIDE SEQUENCE [LARGE SCALE GENOMIC DNA]</scope>
    <source>
        <strain evidence="8 9">NBRC 110450</strain>
    </source>
</reference>
<dbReference type="RefSeq" id="WP_203868783.1">
    <property type="nucleotide sequence ID" value="NZ_BONW01000028.1"/>
</dbReference>
<evidence type="ECO:0000256" key="5">
    <source>
        <dbReference type="ARBA" id="ARBA00023136"/>
    </source>
</evidence>
<gene>
    <name evidence="8" type="ORF">Pen02_52870</name>
</gene>
<dbReference type="InterPro" id="IPR027379">
    <property type="entry name" value="CLS_N"/>
</dbReference>
<feature type="domain" description="Cardiolipin synthase N-terminal" evidence="7">
    <location>
        <begin position="35"/>
        <end position="77"/>
    </location>
</feature>
<name>A0ABQ4E6N8_9ACTN</name>
<comment type="caution">
    <text evidence="8">The sequence shown here is derived from an EMBL/GenBank/DDBJ whole genome shotgun (WGS) entry which is preliminary data.</text>
</comment>
<comment type="subcellular location">
    <subcellularLocation>
        <location evidence="1">Cell membrane</location>
        <topology evidence="1">Multi-pass membrane protein</topology>
    </subcellularLocation>
</comment>
<feature type="transmembrane region" description="Helical" evidence="6">
    <location>
        <begin position="20"/>
        <end position="44"/>
    </location>
</feature>
<keyword evidence="2" id="KW-1003">Cell membrane</keyword>
<evidence type="ECO:0000313" key="8">
    <source>
        <dbReference type="EMBL" id="GIG90351.1"/>
    </source>
</evidence>
<keyword evidence="9" id="KW-1185">Reference proteome</keyword>
<protein>
    <recommendedName>
        <fullName evidence="7">Cardiolipin synthase N-terminal domain-containing protein</fullName>
    </recommendedName>
</protein>
<evidence type="ECO:0000256" key="2">
    <source>
        <dbReference type="ARBA" id="ARBA00022475"/>
    </source>
</evidence>
<evidence type="ECO:0000259" key="7">
    <source>
        <dbReference type="Pfam" id="PF13396"/>
    </source>
</evidence>
<organism evidence="8 9">
    <name type="scientific">Plantactinospora endophytica</name>
    <dbReference type="NCBI Taxonomy" id="673535"/>
    <lineage>
        <taxon>Bacteria</taxon>
        <taxon>Bacillati</taxon>
        <taxon>Actinomycetota</taxon>
        <taxon>Actinomycetes</taxon>
        <taxon>Micromonosporales</taxon>
        <taxon>Micromonosporaceae</taxon>
        <taxon>Plantactinospora</taxon>
    </lineage>
</organism>
<sequence>MSYVDSNSLVIAAADTGTTIAGILFWVVLVAAYTALILFTLWKVIHSGLEDRARTLWVWLVVLAPLVGIIAWFTVGRPSPQAHPNTDHT</sequence>
<evidence type="ECO:0000313" key="9">
    <source>
        <dbReference type="Proteomes" id="UP000646749"/>
    </source>
</evidence>
<dbReference type="Proteomes" id="UP000646749">
    <property type="component" value="Unassembled WGS sequence"/>
</dbReference>
<keyword evidence="3 6" id="KW-0812">Transmembrane</keyword>
<accession>A0ABQ4E6N8</accession>
<dbReference type="Pfam" id="PF13396">
    <property type="entry name" value="PLDc_N"/>
    <property type="match status" value="1"/>
</dbReference>
<proteinExistence type="predicted"/>
<keyword evidence="5 6" id="KW-0472">Membrane</keyword>
<evidence type="ECO:0000256" key="3">
    <source>
        <dbReference type="ARBA" id="ARBA00022692"/>
    </source>
</evidence>
<keyword evidence="4 6" id="KW-1133">Transmembrane helix</keyword>
<evidence type="ECO:0000256" key="1">
    <source>
        <dbReference type="ARBA" id="ARBA00004651"/>
    </source>
</evidence>
<evidence type="ECO:0000256" key="6">
    <source>
        <dbReference type="SAM" id="Phobius"/>
    </source>
</evidence>
<evidence type="ECO:0000256" key="4">
    <source>
        <dbReference type="ARBA" id="ARBA00022989"/>
    </source>
</evidence>
<feature type="transmembrane region" description="Helical" evidence="6">
    <location>
        <begin position="56"/>
        <end position="75"/>
    </location>
</feature>